<proteinExistence type="predicted"/>
<name>A0A6S7IR72_PARCT</name>
<keyword evidence="3" id="KW-1185">Reference proteome</keyword>
<accession>A0A6S7IR72</accession>
<dbReference type="AlphaFoldDB" id="A0A6S7IR72"/>
<gene>
    <name evidence="2" type="ORF">PACLA_8A044740</name>
</gene>
<sequence>MNAFHVRKIEKRTYVRRVKVVKSNHGHYETNDNMKIHLQMGDDDMPSAITEATPRLNEFIAVLNKGREFGPCFSELAVSESRSFEEQTSTERRMGTGTSQQSEQGDTVSVDAGIEQITTVENAVIEKTIKMNDNNNGDAGVSHSNNLIFHSVSGEVGDVKNLPEHKDLSQVYFKGRFDSHKGGKKGRSFSQSNSLFRTAFFPYSTRQHLGVPFQHKGTINSNMYLILEVKGKGKTHEAVDYVAVTLGELFAGNKYSSRWLQMDNGGSIHVTMTCKEIEIIPGSPGRTGRSRLSFRKRNASES</sequence>
<comment type="caution">
    <text evidence="2">The sequence shown here is derived from an EMBL/GenBank/DDBJ whole genome shotgun (WGS) entry which is preliminary data.</text>
</comment>
<evidence type="ECO:0000256" key="1">
    <source>
        <dbReference type="SAM" id="MobiDB-lite"/>
    </source>
</evidence>
<feature type="compositionally biased region" description="Basic residues" evidence="1">
    <location>
        <begin position="288"/>
        <end position="302"/>
    </location>
</feature>
<feature type="compositionally biased region" description="Polar residues" evidence="1">
    <location>
        <begin position="96"/>
        <end position="107"/>
    </location>
</feature>
<organism evidence="2 3">
    <name type="scientific">Paramuricea clavata</name>
    <name type="common">Red gorgonian</name>
    <name type="synonym">Violescent sea-whip</name>
    <dbReference type="NCBI Taxonomy" id="317549"/>
    <lineage>
        <taxon>Eukaryota</taxon>
        <taxon>Metazoa</taxon>
        <taxon>Cnidaria</taxon>
        <taxon>Anthozoa</taxon>
        <taxon>Octocorallia</taxon>
        <taxon>Malacalcyonacea</taxon>
        <taxon>Plexauridae</taxon>
        <taxon>Paramuricea</taxon>
    </lineage>
</organism>
<dbReference type="EMBL" id="CACRXK020010831">
    <property type="protein sequence ID" value="CAB4020196.1"/>
    <property type="molecule type" value="Genomic_DNA"/>
</dbReference>
<feature type="region of interest" description="Disordered" evidence="1">
    <location>
        <begin position="283"/>
        <end position="302"/>
    </location>
</feature>
<feature type="compositionally biased region" description="Basic and acidic residues" evidence="1">
    <location>
        <begin position="82"/>
        <end position="94"/>
    </location>
</feature>
<feature type="region of interest" description="Disordered" evidence="1">
    <location>
        <begin position="80"/>
        <end position="107"/>
    </location>
</feature>
<reference evidence="2" key="1">
    <citation type="submission" date="2020-04" db="EMBL/GenBank/DDBJ databases">
        <authorList>
            <person name="Alioto T."/>
            <person name="Alioto T."/>
            <person name="Gomez Garrido J."/>
        </authorList>
    </citation>
    <scope>NUCLEOTIDE SEQUENCE</scope>
    <source>
        <strain evidence="2">A484AB</strain>
    </source>
</reference>
<evidence type="ECO:0000313" key="2">
    <source>
        <dbReference type="EMBL" id="CAB4020196.1"/>
    </source>
</evidence>
<protein>
    <submittedName>
        <fullName evidence="2">Uncharacterized protein</fullName>
    </submittedName>
</protein>
<evidence type="ECO:0000313" key="3">
    <source>
        <dbReference type="Proteomes" id="UP001152795"/>
    </source>
</evidence>
<dbReference type="Proteomes" id="UP001152795">
    <property type="component" value="Unassembled WGS sequence"/>
</dbReference>